<proteinExistence type="predicted"/>
<comment type="caution">
    <text evidence="2">The sequence shown here is derived from an EMBL/GenBank/DDBJ whole genome shotgun (WGS) entry which is preliminary data.</text>
</comment>
<protein>
    <submittedName>
        <fullName evidence="2">Isomerase</fullName>
    </submittedName>
</protein>
<name>A0A2T2WJH3_9FIRM</name>
<dbReference type="InterPro" id="IPR013022">
    <property type="entry name" value="Xyl_isomerase-like_TIM-brl"/>
</dbReference>
<gene>
    <name evidence="2" type="ORF">C7B45_07100</name>
</gene>
<dbReference type="GO" id="GO:0016853">
    <property type="term" value="F:isomerase activity"/>
    <property type="evidence" value="ECO:0007669"/>
    <property type="project" value="UniProtKB-KW"/>
</dbReference>
<evidence type="ECO:0000313" key="3">
    <source>
        <dbReference type="Proteomes" id="UP000241848"/>
    </source>
</evidence>
<dbReference type="PANTHER" id="PTHR12110">
    <property type="entry name" value="HYDROXYPYRUVATE ISOMERASE"/>
    <property type="match status" value="1"/>
</dbReference>
<evidence type="ECO:0000313" key="2">
    <source>
        <dbReference type="EMBL" id="PSR22391.1"/>
    </source>
</evidence>
<accession>A0A2T2WJH3</accession>
<feature type="domain" description="Xylose isomerase-like TIM barrel" evidence="1">
    <location>
        <begin position="22"/>
        <end position="262"/>
    </location>
</feature>
<keyword evidence="2" id="KW-0413">Isomerase</keyword>
<dbReference type="AlphaFoldDB" id="A0A2T2WJH3"/>
<dbReference type="InterPro" id="IPR036237">
    <property type="entry name" value="Xyl_isomerase-like_sf"/>
</dbReference>
<dbReference type="EMBL" id="PXYV01000018">
    <property type="protein sequence ID" value="PSR22391.1"/>
    <property type="molecule type" value="Genomic_DNA"/>
</dbReference>
<dbReference type="PANTHER" id="PTHR12110:SF21">
    <property type="entry name" value="XYLOSE ISOMERASE-LIKE TIM BARREL DOMAIN-CONTAINING PROTEIN"/>
    <property type="match status" value="1"/>
</dbReference>
<dbReference type="Proteomes" id="UP000241848">
    <property type="component" value="Unassembled WGS sequence"/>
</dbReference>
<dbReference type="SUPFAM" id="SSF51658">
    <property type="entry name" value="Xylose isomerase-like"/>
    <property type="match status" value="1"/>
</dbReference>
<dbReference type="Pfam" id="PF01261">
    <property type="entry name" value="AP_endonuc_2"/>
    <property type="match status" value="1"/>
</dbReference>
<evidence type="ECO:0000259" key="1">
    <source>
        <dbReference type="Pfam" id="PF01261"/>
    </source>
</evidence>
<reference evidence="2 3" key="1">
    <citation type="journal article" date="2014" name="BMC Genomics">
        <title>Comparison of environmental and isolate Sulfobacillus genomes reveals diverse carbon, sulfur, nitrogen, and hydrogen metabolisms.</title>
        <authorList>
            <person name="Justice N.B."/>
            <person name="Norman A."/>
            <person name="Brown C.T."/>
            <person name="Singh A."/>
            <person name="Thomas B.C."/>
            <person name="Banfield J.F."/>
        </authorList>
    </citation>
    <scope>NUCLEOTIDE SEQUENCE [LARGE SCALE GENOMIC DNA]</scope>
    <source>
        <strain evidence="2">AMDSBA3</strain>
    </source>
</reference>
<organism evidence="2 3">
    <name type="scientific">Sulfobacillus acidophilus</name>
    <dbReference type="NCBI Taxonomy" id="53633"/>
    <lineage>
        <taxon>Bacteria</taxon>
        <taxon>Bacillati</taxon>
        <taxon>Bacillota</taxon>
        <taxon>Clostridia</taxon>
        <taxon>Eubacteriales</taxon>
        <taxon>Clostridiales Family XVII. Incertae Sedis</taxon>
        <taxon>Sulfobacillus</taxon>
    </lineage>
</organism>
<sequence>MQIGFNEATTMKRSDLSTDLRLTDQVGFEGIEIRIDQLQRYLESHRVEDLKHDFASRRIRPWTFNALESATFRGAEGHRQLLADCRSVCEVGQVIGCDTIIVVPSNDVGDRTLAEIQRETARVLRELGAIAENYGMRLAFEFIGYPNCSVNTFAQAYDIVQAVDAANIGLTVDCFHFHAMNSRLQDLQMADARHIFMVHLDDCEPYPPGYLRDHHRLFPGLGVIDLAGILTTLQAIGYDGPCSVETFRPEYWDADVKETIQRAKDTAEALMARVLGGADGGKR</sequence>
<dbReference type="Gene3D" id="3.20.20.150">
    <property type="entry name" value="Divalent-metal-dependent TIM barrel enzymes"/>
    <property type="match status" value="1"/>
</dbReference>
<dbReference type="InterPro" id="IPR050312">
    <property type="entry name" value="IolE/XylAMocC-like"/>
</dbReference>